<dbReference type="GO" id="GO:0009098">
    <property type="term" value="P:L-leucine biosynthetic process"/>
    <property type="evidence" value="ECO:0007669"/>
    <property type="project" value="InterPro"/>
</dbReference>
<dbReference type="Pfam" id="PF08502">
    <property type="entry name" value="LeuA_dimer"/>
    <property type="match status" value="1"/>
</dbReference>
<dbReference type="AlphaFoldDB" id="A8YIS6"/>
<evidence type="ECO:0000313" key="3">
    <source>
        <dbReference type="EMBL" id="CAO87552.1"/>
    </source>
</evidence>
<accession>A8YIS6</accession>
<proteinExistence type="predicted"/>
<feature type="domain" description="2-isopropylmalate synthase LeuA allosteric (dimerisation)" evidence="2">
    <location>
        <begin position="302"/>
        <end position="425"/>
    </location>
</feature>
<reference evidence="3" key="1">
    <citation type="submission" date="2007-08" db="EMBL/GenBank/DDBJ databases">
        <authorList>
            <person name="Frangeul L."/>
        </authorList>
    </citation>
    <scope>NUCLEOTIDE SEQUENCE</scope>
    <source>
        <strain evidence="3">PCC 7806</strain>
    </source>
</reference>
<sequence>MLIRKLPIKEIDLKMENTELLCEVTTSASPRADIINGLLAQLEKEQDSDIRAEIIRKLGEYPEPQLIKKLWDLRNNLENESDDFVQYEIKLSLHKAATQKVLTPIGIDFFLDNLEVFQSKDNNSQAPKVLIDADLIEEFLLRNQTTLNREAARVMGLVLEGKINPYIGEIGLIKIWHNIKNLKSREDANRSIIELLSKINVGQVNLKEIDLEKYPNVNLKTAIQVEIARKYSLAGIITIRDREFIASGYPFVGSPSLFLQSLGKDTSPASIERTLKNLGKAAMEHEKEKLNQLVENEPQQNLFFEDNLLLFQGWKIENFEILCANNNLTAATVILCNTKTQKRYTESAFKKGSVDALCTAFNEALAHLVEVKHTLTSIYLANLTPGQKGEVTVKAVVEYDGKEVITIHTHENILKAYFFAYVKAMIAVYAPKEYHPDIHSTKELTYLHKIGERDFHGLNFSQVNLMDGEANLSHAKLMGCNFSQANLSMVNLTNADLTGADLSHANLSKADLTGANLSKADLTGANLSKANLTGANLTDVKLDENNLTFLDGTILTNTIMPEINITIIGESRLEKVAQLLKHIDPQSQSRILAIHSMTDSIWWDNPPGQKFWEVNKELIKRGISIQRVFILPEVPTPKHLQVIQEQLNSRIEVACICHEKAKNVEEGYCWDDTNLLISENLSVPRNSFTARRTINGQTESGYISYQTRVVETDKSIFNALWEKSEKLSTQANIQEQLANLST</sequence>
<gene>
    <name evidence="3" type="ORF">IPF_2274</name>
</gene>
<dbReference type="InterPro" id="IPR001646">
    <property type="entry name" value="5peptide_repeat"/>
</dbReference>
<dbReference type="SUPFAM" id="SSF141571">
    <property type="entry name" value="Pentapeptide repeat-like"/>
    <property type="match status" value="1"/>
</dbReference>
<protein>
    <submittedName>
        <fullName evidence="3">Genome sequencing data, contig C318</fullName>
    </submittedName>
</protein>
<keyword evidence="1" id="KW-0808">Transferase</keyword>
<dbReference type="GO" id="GO:0003852">
    <property type="term" value="F:2-isopropylmalate synthase activity"/>
    <property type="evidence" value="ECO:0007669"/>
    <property type="project" value="InterPro"/>
</dbReference>
<organism evidence="3">
    <name type="scientific">Microcystis aeruginosa (strain PCC 7806)</name>
    <dbReference type="NCBI Taxonomy" id="267872"/>
    <lineage>
        <taxon>Bacteria</taxon>
        <taxon>Bacillati</taxon>
        <taxon>Cyanobacteriota</taxon>
        <taxon>Cyanophyceae</taxon>
        <taxon>Oscillatoriophycideae</taxon>
        <taxon>Chroococcales</taxon>
        <taxon>Microcystaceae</taxon>
        <taxon>Microcystis</taxon>
    </lineage>
</organism>
<dbReference type="PANTHER" id="PTHR14136:SF17">
    <property type="entry name" value="BTB_POZ DOMAIN-CONTAINING PROTEIN KCTD9"/>
    <property type="match status" value="1"/>
</dbReference>
<evidence type="ECO:0000259" key="2">
    <source>
        <dbReference type="Pfam" id="PF08502"/>
    </source>
</evidence>
<evidence type="ECO:0000256" key="1">
    <source>
        <dbReference type="ARBA" id="ARBA00022679"/>
    </source>
</evidence>
<dbReference type="InterPro" id="IPR051082">
    <property type="entry name" value="Pentapeptide-BTB/POZ_domain"/>
</dbReference>
<dbReference type="EMBL" id="AM778948">
    <property type="protein sequence ID" value="CAO87552.1"/>
    <property type="molecule type" value="Genomic_DNA"/>
</dbReference>
<dbReference type="Gene3D" id="2.160.20.80">
    <property type="entry name" value="E3 ubiquitin-protein ligase SopA"/>
    <property type="match status" value="1"/>
</dbReference>
<dbReference type="PANTHER" id="PTHR14136">
    <property type="entry name" value="BTB_POZ DOMAIN-CONTAINING PROTEIN KCTD9"/>
    <property type="match status" value="1"/>
</dbReference>
<dbReference type="InterPro" id="IPR036230">
    <property type="entry name" value="LeuA_allosteric_dom_sf"/>
</dbReference>
<dbReference type="InterPro" id="IPR013709">
    <property type="entry name" value="2-isopropylmalate_synth_dimer"/>
</dbReference>
<dbReference type="Pfam" id="PF00805">
    <property type="entry name" value="Pentapeptide"/>
    <property type="match status" value="1"/>
</dbReference>
<name>A8YIS6_MICA7</name>
<dbReference type="Gene3D" id="3.30.160.270">
    <property type="match status" value="1"/>
</dbReference>